<comment type="caution">
    <text evidence="6">The sequence shown here is derived from an EMBL/GenBank/DDBJ whole genome shotgun (WGS) entry which is preliminary data.</text>
</comment>
<dbReference type="InParanoid" id="A0A1Z5JQY6"/>
<sequence>MPAFDLFQLLASLSPEQRVVGELNTEMLNDQIDGSLLDDKPMYEGKNPFLQKEPWCANCHSRPDAGLLLCSHCSTAWYCNKTCQKIHFRAHHKSICKDISKHQHSVKQEAQRLRKTPFGTDRARQNVFETQAGYFSQGEQTDHYMSARESLTQSYFDAALDVHIQSVWEKALFEALATFRLDVAADAEEIWFIIPYILLYLDRDDDVLAFIRHLTQVDAEQNMEELVRRHIESHEGEWIFPSEKDCRFLDIFEQRSNANDYSLPIHILVPLLLIKLRLVATYDSIKKAIEVVFETTGGQRIQVVRDRVTDMLMERSLQNLNIDAQREQIDHLMEVIDMVNPAVLPTMVDPDPLMDRFESQREMPAHLLEALENIPRCNPCFNRIPGARRVLARHLDRKK</sequence>
<evidence type="ECO:0000256" key="4">
    <source>
        <dbReference type="PROSITE-ProRule" id="PRU00134"/>
    </source>
</evidence>
<dbReference type="Proteomes" id="UP000198406">
    <property type="component" value="Unassembled WGS sequence"/>
</dbReference>
<dbReference type="Pfam" id="PF01753">
    <property type="entry name" value="zf-MYND"/>
    <property type="match status" value="1"/>
</dbReference>
<keyword evidence="3" id="KW-0862">Zinc</keyword>
<dbReference type="GO" id="GO:0008270">
    <property type="term" value="F:zinc ion binding"/>
    <property type="evidence" value="ECO:0007669"/>
    <property type="project" value="UniProtKB-KW"/>
</dbReference>
<proteinExistence type="predicted"/>
<dbReference type="Gene3D" id="6.10.140.2220">
    <property type="match status" value="1"/>
</dbReference>
<dbReference type="EMBL" id="BDSP01000102">
    <property type="protein sequence ID" value="GAX16188.1"/>
    <property type="molecule type" value="Genomic_DNA"/>
</dbReference>
<dbReference type="PROSITE" id="PS50865">
    <property type="entry name" value="ZF_MYND_2"/>
    <property type="match status" value="1"/>
</dbReference>
<evidence type="ECO:0000313" key="7">
    <source>
        <dbReference type="Proteomes" id="UP000198406"/>
    </source>
</evidence>
<keyword evidence="7" id="KW-1185">Reference proteome</keyword>
<dbReference type="OrthoDB" id="341421at2759"/>
<evidence type="ECO:0000256" key="3">
    <source>
        <dbReference type="ARBA" id="ARBA00022833"/>
    </source>
</evidence>
<dbReference type="AlphaFoldDB" id="A0A1Z5JQY6"/>
<gene>
    <name evidence="6" type="ORF">FisN_3Hu331</name>
</gene>
<dbReference type="SUPFAM" id="SSF144232">
    <property type="entry name" value="HIT/MYND zinc finger-like"/>
    <property type="match status" value="1"/>
</dbReference>
<keyword evidence="2 4" id="KW-0863">Zinc-finger</keyword>
<name>A0A1Z5JQY6_FISSO</name>
<evidence type="ECO:0000256" key="2">
    <source>
        <dbReference type="ARBA" id="ARBA00022771"/>
    </source>
</evidence>
<protein>
    <recommendedName>
        <fullName evidence="5">MYND-type domain-containing protein</fullName>
    </recommendedName>
</protein>
<dbReference type="InterPro" id="IPR002893">
    <property type="entry name" value="Znf_MYND"/>
</dbReference>
<evidence type="ECO:0000313" key="6">
    <source>
        <dbReference type="EMBL" id="GAX16188.1"/>
    </source>
</evidence>
<dbReference type="PROSITE" id="PS01360">
    <property type="entry name" value="ZF_MYND_1"/>
    <property type="match status" value="1"/>
</dbReference>
<keyword evidence="1" id="KW-0479">Metal-binding</keyword>
<reference evidence="6 7" key="1">
    <citation type="journal article" date="2015" name="Plant Cell">
        <title>Oil accumulation by the oleaginous diatom Fistulifera solaris as revealed by the genome and transcriptome.</title>
        <authorList>
            <person name="Tanaka T."/>
            <person name="Maeda Y."/>
            <person name="Veluchamy A."/>
            <person name="Tanaka M."/>
            <person name="Abida H."/>
            <person name="Marechal E."/>
            <person name="Bowler C."/>
            <person name="Muto M."/>
            <person name="Sunaga Y."/>
            <person name="Tanaka M."/>
            <person name="Yoshino T."/>
            <person name="Taniguchi T."/>
            <person name="Fukuda Y."/>
            <person name="Nemoto M."/>
            <person name="Matsumoto M."/>
            <person name="Wong P.S."/>
            <person name="Aburatani S."/>
            <person name="Fujibuchi W."/>
        </authorList>
    </citation>
    <scope>NUCLEOTIDE SEQUENCE [LARGE SCALE GENOMIC DNA]</scope>
    <source>
        <strain evidence="6 7">JPCC DA0580</strain>
    </source>
</reference>
<organism evidence="6 7">
    <name type="scientific">Fistulifera solaris</name>
    <name type="common">Oleaginous diatom</name>
    <dbReference type="NCBI Taxonomy" id="1519565"/>
    <lineage>
        <taxon>Eukaryota</taxon>
        <taxon>Sar</taxon>
        <taxon>Stramenopiles</taxon>
        <taxon>Ochrophyta</taxon>
        <taxon>Bacillariophyta</taxon>
        <taxon>Bacillariophyceae</taxon>
        <taxon>Bacillariophycidae</taxon>
        <taxon>Naviculales</taxon>
        <taxon>Naviculaceae</taxon>
        <taxon>Fistulifera</taxon>
    </lineage>
</organism>
<evidence type="ECO:0000256" key="1">
    <source>
        <dbReference type="ARBA" id="ARBA00022723"/>
    </source>
</evidence>
<feature type="domain" description="MYND-type" evidence="5">
    <location>
        <begin position="56"/>
        <end position="96"/>
    </location>
</feature>
<evidence type="ECO:0000259" key="5">
    <source>
        <dbReference type="PROSITE" id="PS50865"/>
    </source>
</evidence>
<accession>A0A1Z5JQY6</accession>